<dbReference type="InterPro" id="IPR050987">
    <property type="entry name" value="AtrR-like"/>
</dbReference>
<sequence>MPREKRPAPSGGFDEGKRQTRKRERYTRVACETCKARKVKCSGTQPCGRCAELTVECKYHENPPAAPTADRRRGSMAEVSHKDLGQLLFTMRELCEEIEFKTSHLDSPSAPARLLQRRVPLNRNGDAMLMNTSISPTNFVRSLNLAREVLQHNGVIPGTGCSKSAEQPSAVLGMHTKDAAKVTLEAARPLLDLGHDKVVELFTIFEREIYPAYPCINLAYARSKTGALFAAPSPDANGVVQAGDVEVIDIELSKAAMAIALLVSNDSASPLSSDLENYLLWNVDSNLKQESAHYEDVIMSSLLTIYFILKHEAVKAWRIAGYAARLALELGMNKCWSQNVLSDSLADVETLKKLFSCVYDLDKRCSFLTGLPWTLDDKDIDESVLELDGRHPFLSAMNSLTRVHVELVGLEKMNSSGEASSKDIGEKAEFLDYRIQKLAEGFPKTEFAQGKGVLKGFHQLRASQVRMFPHISSVSSVETMSQRPASAKMLTSLAITSVEQAEDIISSAGPAGVSRLWRPMIDLLLMSSVSCMFLAASHKPLEYGPICADAFHRGIGLLQQSPYPLSNSRTRMWCSLDELQSIGERIHLHCPGRTSPDLCGTSEAAASAGTLSSQHTFGHNDLFSTLSTLNQDFLMDLGDLDPEWQDQLGELGFMQR</sequence>
<dbReference type="Pfam" id="PF04082">
    <property type="entry name" value="Fungal_trans"/>
    <property type="match status" value="1"/>
</dbReference>
<dbReference type="SUPFAM" id="SSF57701">
    <property type="entry name" value="Zn2/Cys6 DNA-binding domain"/>
    <property type="match status" value="1"/>
</dbReference>
<evidence type="ECO:0000256" key="3">
    <source>
        <dbReference type="SAM" id="MobiDB-lite"/>
    </source>
</evidence>
<dbReference type="PROSITE" id="PS00463">
    <property type="entry name" value="ZN2_CY6_FUNGAL_1"/>
    <property type="match status" value="1"/>
</dbReference>
<keyword evidence="2" id="KW-0539">Nucleus</keyword>
<accession>A0ABQ8FQT1</accession>
<dbReference type="PANTHER" id="PTHR46910">
    <property type="entry name" value="TRANSCRIPTION FACTOR PDR1"/>
    <property type="match status" value="1"/>
</dbReference>
<reference evidence="5 6" key="1">
    <citation type="journal article" date="2021" name="Nat. Commun.">
        <title>Genetic determinants of endophytism in the Arabidopsis root mycobiome.</title>
        <authorList>
            <person name="Mesny F."/>
            <person name="Miyauchi S."/>
            <person name="Thiergart T."/>
            <person name="Pickel B."/>
            <person name="Atanasova L."/>
            <person name="Karlsson M."/>
            <person name="Huettel B."/>
            <person name="Barry K.W."/>
            <person name="Haridas S."/>
            <person name="Chen C."/>
            <person name="Bauer D."/>
            <person name="Andreopoulos W."/>
            <person name="Pangilinan J."/>
            <person name="LaButti K."/>
            <person name="Riley R."/>
            <person name="Lipzen A."/>
            <person name="Clum A."/>
            <person name="Drula E."/>
            <person name="Henrissat B."/>
            <person name="Kohler A."/>
            <person name="Grigoriev I.V."/>
            <person name="Martin F.M."/>
            <person name="Hacquard S."/>
        </authorList>
    </citation>
    <scope>NUCLEOTIDE SEQUENCE [LARGE SCALE GENOMIC DNA]</scope>
    <source>
        <strain evidence="5 6">MPI-SDFR-AT-0080</strain>
    </source>
</reference>
<protein>
    <recommendedName>
        <fullName evidence="4">Zn(2)-C6 fungal-type domain-containing protein</fullName>
    </recommendedName>
</protein>
<dbReference type="Pfam" id="PF00172">
    <property type="entry name" value="Zn_clus"/>
    <property type="match status" value="1"/>
</dbReference>
<dbReference type="Proteomes" id="UP000774617">
    <property type="component" value="Unassembled WGS sequence"/>
</dbReference>
<dbReference type="InterPro" id="IPR001138">
    <property type="entry name" value="Zn2Cys6_DnaBD"/>
</dbReference>
<dbReference type="EMBL" id="JAGTJR010000083">
    <property type="protein sequence ID" value="KAH7014007.1"/>
    <property type="molecule type" value="Genomic_DNA"/>
</dbReference>
<evidence type="ECO:0000313" key="5">
    <source>
        <dbReference type="EMBL" id="KAH7014007.1"/>
    </source>
</evidence>
<gene>
    <name evidence="5" type="ORF">B0J12DRAFT_443638</name>
</gene>
<comment type="caution">
    <text evidence="5">The sequence shown here is derived from an EMBL/GenBank/DDBJ whole genome shotgun (WGS) entry which is preliminary data.</text>
</comment>
<organism evidence="5 6">
    <name type="scientific">Macrophomina phaseolina</name>
    <dbReference type="NCBI Taxonomy" id="35725"/>
    <lineage>
        <taxon>Eukaryota</taxon>
        <taxon>Fungi</taxon>
        <taxon>Dikarya</taxon>
        <taxon>Ascomycota</taxon>
        <taxon>Pezizomycotina</taxon>
        <taxon>Dothideomycetes</taxon>
        <taxon>Dothideomycetes incertae sedis</taxon>
        <taxon>Botryosphaeriales</taxon>
        <taxon>Botryosphaeriaceae</taxon>
        <taxon>Macrophomina</taxon>
    </lineage>
</organism>
<keyword evidence="1" id="KW-0479">Metal-binding</keyword>
<dbReference type="PANTHER" id="PTHR46910:SF13">
    <property type="entry name" value="SPECIFIC TRANSCRIPTION FACTOR, PUTATIVE (AFU_ORTHOLOGUE AFUA_4G06190)-RELATED"/>
    <property type="match status" value="1"/>
</dbReference>
<name>A0ABQ8FQT1_9PEZI</name>
<dbReference type="Gene3D" id="4.10.240.10">
    <property type="entry name" value="Zn(2)-C6 fungal-type DNA-binding domain"/>
    <property type="match status" value="1"/>
</dbReference>
<dbReference type="SMART" id="SM00066">
    <property type="entry name" value="GAL4"/>
    <property type="match status" value="1"/>
</dbReference>
<dbReference type="InterPro" id="IPR007219">
    <property type="entry name" value="XnlR_reg_dom"/>
</dbReference>
<dbReference type="CDD" id="cd12148">
    <property type="entry name" value="fungal_TF_MHR"/>
    <property type="match status" value="1"/>
</dbReference>
<dbReference type="PROSITE" id="PS50048">
    <property type="entry name" value="ZN2_CY6_FUNGAL_2"/>
    <property type="match status" value="1"/>
</dbReference>
<dbReference type="CDD" id="cd00067">
    <property type="entry name" value="GAL4"/>
    <property type="match status" value="1"/>
</dbReference>
<feature type="domain" description="Zn(2)-C6 fungal-type" evidence="4">
    <location>
        <begin position="30"/>
        <end position="59"/>
    </location>
</feature>
<evidence type="ECO:0000256" key="2">
    <source>
        <dbReference type="ARBA" id="ARBA00023242"/>
    </source>
</evidence>
<dbReference type="SMART" id="SM00906">
    <property type="entry name" value="Fungal_trans"/>
    <property type="match status" value="1"/>
</dbReference>
<proteinExistence type="predicted"/>
<evidence type="ECO:0000259" key="4">
    <source>
        <dbReference type="PROSITE" id="PS50048"/>
    </source>
</evidence>
<evidence type="ECO:0000313" key="6">
    <source>
        <dbReference type="Proteomes" id="UP000774617"/>
    </source>
</evidence>
<dbReference type="InterPro" id="IPR036864">
    <property type="entry name" value="Zn2-C6_fun-type_DNA-bd_sf"/>
</dbReference>
<evidence type="ECO:0000256" key="1">
    <source>
        <dbReference type="ARBA" id="ARBA00022723"/>
    </source>
</evidence>
<keyword evidence="6" id="KW-1185">Reference proteome</keyword>
<feature type="region of interest" description="Disordered" evidence="3">
    <location>
        <begin position="1"/>
        <end position="23"/>
    </location>
</feature>